<reference evidence="1 2" key="1">
    <citation type="journal article" date="2015" name="Nature">
        <title>rRNA introns, odd ribosomes, and small enigmatic genomes across a large radiation of phyla.</title>
        <authorList>
            <person name="Brown C.T."/>
            <person name="Hug L.A."/>
            <person name="Thomas B.C."/>
            <person name="Sharon I."/>
            <person name="Castelle C.J."/>
            <person name="Singh A."/>
            <person name="Wilkins M.J."/>
            <person name="Williams K.H."/>
            <person name="Banfield J.F."/>
        </authorList>
    </citation>
    <scope>NUCLEOTIDE SEQUENCE [LARGE SCALE GENOMIC DNA]</scope>
</reference>
<dbReference type="Proteomes" id="UP000034036">
    <property type="component" value="Unassembled WGS sequence"/>
</dbReference>
<accession>A0A0G0ZDI0</accession>
<evidence type="ECO:0008006" key="3">
    <source>
        <dbReference type="Google" id="ProtNLM"/>
    </source>
</evidence>
<evidence type="ECO:0000313" key="2">
    <source>
        <dbReference type="Proteomes" id="UP000034036"/>
    </source>
</evidence>
<dbReference type="AlphaFoldDB" id="A0A0G0ZDI0"/>
<comment type="caution">
    <text evidence="1">The sequence shown here is derived from an EMBL/GenBank/DDBJ whole genome shotgun (WGS) entry which is preliminary data.</text>
</comment>
<protein>
    <recommendedName>
        <fullName evidence="3">Zinc-binding domain-containing protein</fullName>
    </recommendedName>
</protein>
<proteinExistence type="predicted"/>
<name>A0A0G0ZDI0_9BACT</name>
<gene>
    <name evidence="1" type="ORF">UV11_C0025G0016</name>
</gene>
<dbReference type="EMBL" id="LCDF01000025">
    <property type="protein sequence ID" value="KKS46744.1"/>
    <property type="molecule type" value="Genomic_DNA"/>
</dbReference>
<organism evidence="1 2">
    <name type="scientific">Candidatus Giovannonibacteria bacterium GW2011_GWF2_42_19</name>
    <dbReference type="NCBI Taxonomy" id="1618659"/>
    <lineage>
        <taxon>Bacteria</taxon>
        <taxon>Candidatus Giovannoniibacteriota</taxon>
    </lineage>
</organism>
<sequence>MNNKICQNCKKEFQIEPEDIVFYEKMRVPPPTFCPECRLQRRLAFRNERNLYKRNCNLCGKEIISMHQKSAPFPVYCQGCWWSDKWDPTGYGRDFDPSKPFFEQYADLQKLVPRPQYLNYESARTVNSPYTNCSGDIENCYLVFGSILDRNCAYSHYLSNSRDSFDMLYCEKTERCYECFDVDNSYNVSFSASSTNCVDSMFLFDCRNCNDCIGCSGLRNKKYNILNEPYVKEEYEKKKKELKLHTVEGIEALRSEFLNKVYQKTPRKYYHGQMNSGFSGDYISNTEKTYNSFYTKNTRSNKFCFWCINGQDVYDYFAWGDLEKSYEVISSGENSYNIKFTNCCWGGSRNIEYSDFCISSSDLFGCIGMRHKKFCILNKQYPENDYNKLRDKIIRQMNTMPYVGKDGVEYRYGEFLPIELSTIYYNDSVAQEHFPISIEDAQKKWYRWQEGERGQYTITRRGADLSGTISEVTDEILNDIIECDNCKRPYGIIEPELKFYREQDLPLPRLCPDCRHKERIKQRNPLKLWHRVCNCQGGFGFTNGESPIKYQNTVKHEHGDSPCPNEFETSYAPERPEIVYCEQCFLKEVV</sequence>
<dbReference type="STRING" id="1618659.UV11_C0025G0016"/>
<evidence type="ECO:0000313" key="1">
    <source>
        <dbReference type="EMBL" id="KKS46744.1"/>
    </source>
</evidence>